<reference evidence="2 3" key="1">
    <citation type="submission" date="2018-05" db="EMBL/GenBank/DDBJ databases">
        <title>Genomic Encyclopedia of Type Strains, Phase III (KMG-III): the genomes of soil and plant-associated and newly described type strains.</title>
        <authorList>
            <person name="Whitman W."/>
        </authorList>
    </citation>
    <scope>NUCLEOTIDE SEQUENCE [LARGE SCALE GENOMIC DNA]</scope>
    <source>
        <strain evidence="2 3">CECT 5696</strain>
    </source>
</reference>
<dbReference type="SUPFAM" id="SSF53448">
    <property type="entry name" value="Nucleotide-diphospho-sugar transferases"/>
    <property type="match status" value="1"/>
</dbReference>
<dbReference type="PANTHER" id="PTHR48090">
    <property type="entry name" value="UNDECAPRENYL-PHOSPHATE 4-DEOXY-4-FORMAMIDO-L-ARABINOSE TRANSFERASE-RELATED"/>
    <property type="match status" value="1"/>
</dbReference>
<dbReference type="Proteomes" id="UP000246635">
    <property type="component" value="Unassembled WGS sequence"/>
</dbReference>
<dbReference type="InterPro" id="IPR001173">
    <property type="entry name" value="Glyco_trans_2-like"/>
</dbReference>
<dbReference type="AlphaFoldDB" id="A0A2V2YT48"/>
<proteinExistence type="predicted"/>
<comment type="caution">
    <text evidence="2">The sequence shown here is derived from an EMBL/GenBank/DDBJ whole genome shotgun (WGS) entry which is preliminary data.</text>
</comment>
<dbReference type="Gene3D" id="3.90.550.10">
    <property type="entry name" value="Spore Coat Polysaccharide Biosynthesis Protein SpsA, Chain A"/>
    <property type="match status" value="1"/>
</dbReference>
<sequence length="238" mass="26380">MRMRTLIIIPAYNEEGSIAQVIGDIREHAPYVDIVVVNDGSKDRTEAIARAAGAEVITMPFNVGIGGGMQTGYLYAYQNDYDVAVQMDADGQHRAEDLPRLLAAIQHSDLVIGSRYVEQTAYRSSASRRVGILFFSQLVSFVTGQRFTDTTSGFRAANRKVIALYASYYPADYPEVESIVYLKRRGCRLTEVPAQMRSREAGRSSITPLKSVYYMLKVTLSVLMSASRVRVRGVKTSG</sequence>
<dbReference type="EMBL" id="QGTQ01000011">
    <property type="protein sequence ID" value="PWW00877.1"/>
    <property type="molecule type" value="Genomic_DNA"/>
</dbReference>
<dbReference type="Pfam" id="PF00535">
    <property type="entry name" value="Glycos_transf_2"/>
    <property type="match status" value="1"/>
</dbReference>
<evidence type="ECO:0000313" key="3">
    <source>
        <dbReference type="Proteomes" id="UP000246635"/>
    </source>
</evidence>
<dbReference type="InterPro" id="IPR050256">
    <property type="entry name" value="Glycosyltransferase_2"/>
</dbReference>
<protein>
    <recommendedName>
        <fullName evidence="1">Glycosyltransferase 2-like domain-containing protein</fullName>
    </recommendedName>
</protein>
<dbReference type="InterPro" id="IPR029044">
    <property type="entry name" value="Nucleotide-diphossugar_trans"/>
</dbReference>
<evidence type="ECO:0000313" key="2">
    <source>
        <dbReference type="EMBL" id="PWW00877.1"/>
    </source>
</evidence>
<dbReference type="PANTHER" id="PTHR48090:SF7">
    <property type="entry name" value="RFBJ PROTEIN"/>
    <property type="match status" value="1"/>
</dbReference>
<keyword evidence="3" id="KW-1185">Reference proteome</keyword>
<organism evidence="2 3">
    <name type="scientific">Paenibacillus cellulosilyticus</name>
    <dbReference type="NCBI Taxonomy" id="375489"/>
    <lineage>
        <taxon>Bacteria</taxon>
        <taxon>Bacillati</taxon>
        <taxon>Bacillota</taxon>
        <taxon>Bacilli</taxon>
        <taxon>Bacillales</taxon>
        <taxon>Paenibacillaceae</taxon>
        <taxon>Paenibacillus</taxon>
    </lineage>
</organism>
<feature type="domain" description="Glycosyltransferase 2-like" evidence="1">
    <location>
        <begin position="7"/>
        <end position="162"/>
    </location>
</feature>
<evidence type="ECO:0000259" key="1">
    <source>
        <dbReference type="Pfam" id="PF00535"/>
    </source>
</evidence>
<dbReference type="CDD" id="cd04179">
    <property type="entry name" value="DPM_DPG-synthase_like"/>
    <property type="match status" value="1"/>
</dbReference>
<name>A0A2V2YT48_9BACL</name>
<gene>
    <name evidence="2" type="ORF">DFQ01_11122</name>
</gene>
<accession>A0A2V2YT48</accession>